<protein>
    <submittedName>
        <fullName evidence="2">Butyryl-CoA dehydrogenase</fullName>
        <ecNumber evidence="2">1.3.99.2</ecNumber>
    </submittedName>
</protein>
<feature type="compositionally biased region" description="Low complexity" evidence="1">
    <location>
        <begin position="305"/>
        <end position="314"/>
    </location>
</feature>
<feature type="non-terminal residue" evidence="2">
    <location>
        <position position="1"/>
    </location>
</feature>
<dbReference type="GO" id="GO:0016491">
    <property type="term" value="F:oxidoreductase activity"/>
    <property type="evidence" value="ECO:0007669"/>
    <property type="project" value="UniProtKB-KW"/>
</dbReference>
<gene>
    <name evidence="2" type="ORF">AVDCRST_MAG41-1333</name>
</gene>
<accession>A0A6J4I1Y5</accession>
<feature type="compositionally biased region" description="Basic and acidic residues" evidence="1">
    <location>
        <begin position="204"/>
        <end position="225"/>
    </location>
</feature>
<feature type="compositionally biased region" description="Basic residues" evidence="1">
    <location>
        <begin position="315"/>
        <end position="344"/>
    </location>
</feature>
<feature type="region of interest" description="Disordered" evidence="1">
    <location>
        <begin position="1"/>
        <end position="378"/>
    </location>
</feature>
<evidence type="ECO:0000313" key="2">
    <source>
        <dbReference type="EMBL" id="CAA9238195.1"/>
    </source>
</evidence>
<feature type="compositionally biased region" description="Basic and acidic residues" evidence="1">
    <location>
        <begin position="19"/>
        <end position="32"/>
    </location>
</feature>
<proteinExistence type="predicted"/>
<feature type="compositionally biased region" description="Low complexity" evidence="1">
    <location>
        <begin position="244"/>
        <end position="265"/>
    </location>
</feature>
<evidence type="ECO:0000256" key="1">
    <source>
        <dbReference type="SAM" id="MobiDB-lite"/>
    </source>
</evidence>
<feature type="compositionally biased region" description="Low complexity" evidence="1">
    <location>
        <begin position="148"/>
        <end position="157"/>
    </location>
</feature>
<dbReference type="EC" id="1.3.99.2" evidence="2"/>
<dbReference type="EMBL" id="CADCTP010000124">
    <property type="protein sequence ID" value="CAA9238195.1"/>
    <property type="molecule type" value="Genomic_DNA"/>
</dbReference>
<feature type="compositionally biased region" description="Gly residues" evidence="1">
    <location>
        <begin position="178"/>
        <end position="188"/>
    </location>
</feature>
<dbReference type="AlphaFoldDB" id="A0A6J4I1Y5"/>
<sequence>AVPGARAVHDGQVPARAGRAADRPLAERDGEARQPGGRRLPGVQRAGAAGAEPARRARRLRAGGRTGAAGAGQPVAVARGGHHHAPLLGGQPGRAQRDQRGLRVDGAGGDRDREAAAGLRLGRGPAGPQHPAADDDRGRGPRRRRAGQRGQAAVQPGPVDGPADRQRARAAAGRRGRAAGGAAGAGGRAGDHGQPVLGQLRAGRRGERPGHADRRGGARGTDDPYRGAAGPVAGRPHRRRLRVVRAADGGQLPRRGQRAGRAGAAGRAGGPGRPARAGGRAGGRDGRCRGDRPPGAGRAARREPAGAQPAGPVRRPGRHRPGRAQGRRAARRHAVHPRRRRRLPGRLGQRPRLPPARPAEDGRPAGRVPARRAAHDRL</sequence>
<keyword evidence="2" id="KW-0560">Oxidoreductase</keyword>
<organism evidence="2">
    <name type="scientific">uncultured Mycobacteriales bacterium</name>
    <dbReference type="NCBI Taxonomy" id="581187"/>
    <lineage>
        <taxon>Bacteria</taxon>
        <taxon>Bacillati</taxon>
        <taxon>Actinomycetota</taxon>
        <taxon>Actinomycetes</taxon>
        <taxon>Mycobacteriales</taxon>
        <taxon>environmental samples</taxon>
    </lineage>
</organism>
<feature type="non-terminal residue" evidence="2">
    <location>
        <position position="378"/>
    </location>
</feature>
<name>A0A6J4I1Y5_9ACTN</name>
<reference evidence="2" key="1">
    <citation type="submission" date="2020-02" db="EMBL/GenBank/DDBJ databases">
        <authorList>
            <person name="Meier V. D."/>
        </authorList>
    </citation>
    <scope>NUCLEOTIDE SEQUENCE</scope>
    <source>
        <strain evidence="2">AVDCRST_MAG41</strain>
    </source>
</reference>
<feature type="compositionally biased region" description="Low complexity" evidence="1">
    <location>
        <begin position="116"/>
        <end position="127"/>
    </location>
</feature>
<feature type="compositionally biased region" description="Basic and acidic residues" evidence="1">
    <location>
        <begin position="282"/>
        <end position="292"/>
    </location>
</feature>
<feature type="compositionally biased region" description="Basic and acidic residues" evidence="1">
    <location>
        <begin position="95"/>
        <end position="115"/>
    </location>
</feature>